<keyword evidence="5" id="KW-0547">Nucleotide-binding</keyword>
<evidence type="ECO:0000256" key="5">
    <source>
        <dbReference type="PIRSR" id="PIRSR000350-3"/>
    </source>
</evidence>
<feature type="binding site" evidence="5">
    <location>
        <position position="307"/>
    </location>
    <ligand>
        <name>FAD</name>
        <dbReference type="ChEBI" id="CHEBI:57692"/>
    </ligand>
</feature>
<evidence type="ECO:0000313" key="10">
    <source>
        <dbReference type="Proteomes" id="UP000295793"/>
    </source>
</evidence>
<dbReference type="PANTHER" id="PTHR43014">
    <property type="entry name" value="MERCURIC REDUCTASE"/>
    <property type="match status" value="1"/>
</dbReference>
<feature type="binding site" evidence="5">
    <location>
        <begin position="181"/>
        <end position="188"/>
    </location>
    <ligand>
        <name>NAD(+)</name>
        <dbReference type="ChEBI" id="CHEBI:57540"/>
    </ligand>
</feature>
<keyword evidence="5" id="KW-0520">NAD</keyword>
<comment type="similarity">
    <text evidence="1">Belongs to the class-I pyridine nucleotide-disulfide oxidoreductase family.</text>
</comment>
<evidence type="ECO:0000259" key="8">
    <source>
        <dbReference type="Pfam" id="PF07992"/>
    </source>
</evidence>
<feature type="active site" description="Proton acceptor" evidence="4">
    <location>
        <position position="442"/>
    </location>
</feature>
<dbReference type="PRINTS" id="PR00368">
    <property type="entry name" value="FADPNR"/>
</dbReference>
<dbReference type="RefSeq" id="WP_132701595.1">
    <property type="nucleotide sequence ID" value="NZ_SLZR01000007.1"/>
</dbReference>
<name>A0A4R3I639_9GAMM</name>
<keyword evidence="10" id="KW-1185">Reference proteome</keyword>
<dbReference type="InterPro" id="IPR001100">
    <property type="entry name" value="Pyr_nuc-diS_OxRdtase"/>
</dbReference>
<evidence type="ECO:0000256" key="1">
    <source>
        <dbReference type="ARBA" id="ARBA00007532"/>
    </source>
</evidence>
<evidence type="ECO:0000256" key="3">
    <source>
        <dbReference type="ARBA" id="ARBA00022827"/>
    </source>
</evidence>
<dbReference type="Pfam" id="PF02852">
    <property type="entry name" value="Pyr_redox_dim"/>
    <property type="match status" value="1"/>
</dbReference>
<dbReference type="PRINTS" id="PR00411">
    <property type="entry name" value="PNDRDTASEI"/>
</dbReference>
<feature type="domain" description="FAD/NAD(P)-binding" evidence="8">
    <location>
        <begin position="5"/>
        <end position="322"/>
    </location>
</feature>
<feature type="binding site" evidence="5">
    <location>
        <begin position="144"/>
        <end position="146"/>
    </location>
    <ligand>
        <name>FAD</name>
        <dbReference type="ChEBI" id="CHEBI:57692"/>
    </ligand>
</feature>
<dbReference type="SUPFAM" id="SSF51905">
    <property type="entry name" value="FAD/NAD(P)-binding domain"/>
    <property type="match status" value="1"/>
</dbReference>
<dbReference type="Pfam" id="PF07992">
    <property type="entry name" value="Pyr_redox_2"/>
    <property type="match status" value="1"/>
</dbReference>
<accession>A0A4R3I639</accession>
<comment type="cofactor">
    <cofactor evidence="5">
        <name>FAD</name>
        <dbReference type="ChEBI" id="CHEBI:57692"/>
    </cofactor>
    <text evidence="5">Binds 1 FAD per subunit.</text>
</comment>
<feature type="binding site" evidence="5">
    <location>
        <position position="50"/>
    </location>
    <ligand>
        <name>FAD</name>
        <dbReference type="ChEBI" id="CHEBI:57692"/>
    </ligand>
</feature>
<organism evidence="9 10">
    <name type="scientific">Reinekea marinisedimentorum</name>
    <dbReference type="NCBI Taxonomy" id="230495"/>
    <lineage>
        <taxon>Bacteria</taxon>
        <taxon>Pseudomonadati</taxon>
        <taxon>Pseudomonadota</taxon>
        <taxon>Gammaproteobacteria</taxon>
        <taxon>Oceanospirillales</taxon>
        <taxon>Saccharospirillaceae</taxon>
        <taxon>Reinekea</taxon>
    </lineage>
</organism>
<reference evidence="9 10" key="1">
    <citation type="submission" date="2019-03" db="EMBL/GenBank/DDBJ databases">
        <title>Genomic Encyclopedia of Archaeal and Bacterial Type Strains, Phase II (KMG-II): from individual species to whole genera.</title>
        <authorList>
            <person name="Goeker M."/>
        </authorList>
    </citation>
    <scope>NUCLEOTIDE SEQUENCE [LARGE SCALE GENOMIC DNA]</scope>
    <source>
        <strain evidence="9 10">DSM 15388</strain>
    </source>
</reference>
<dbReference type="Gene3D" id="3.30.390.30">
    <property type="match status" value="1"/>
</dbReference>
<dbReference type="InterPro" id="IPR036188">
    <property type="entry name" value="FAD/NAD-bd_sf"/>
</dbReference>
<dbReference type="SUPFAM" id="SSF55424">
    <property type="entry name" value="FAD/NAD-linked reductases, dimerisation (C-terminal) domain"/>
    <property type="match status" value="1"/>
</dbReference>
<sequence length="471" mass="50974">MRKVKVAIIGAGTAGLTALGVVRKQTEDFVIINEGWYGTTCAKVGCMPSKVLIQIADDFDRLKKLSVEGIRGVENASVDTATAMQRVRKLRDAFVGNTVKFTDSLPAGKNLNGKAVFLSKNQLEVSLPDGTSEQIEAERIILATGSRPIMPTQWAQLGPQVVTSDNFFELESLPKRVAVIGLGVIGLELGQAMARLGLDVTGIEMADTIAGISDPSIKEKALQLMRHDMQVHLGVAAQLEKLDDIIRVSAGGQSYEVDLVLVAMGRRPNLDNIGLENIGVALDERGMPPMNPETMQIAGTDIYIAGDATGSKAILHEAADEGRIAITNALATLSEKPVGHYAARTPLAMAFTHPNIACFGARFSELEQSNTAVGEFDFNETGRPKVMQETEGLVRLYADKTTKKLLGGEMIAPRGEHLVHQLAWVMQLQTEVADILRLPFYHPNLEEGLRVALRSLAKQLYSPAEVELISK</sequence>
<dbReference type="GO" id="GO:0050660">
    <property type="term" value="F:flavin adenine dinucleotide binding"/>
    <property type="evidence" value="ECO:0007669"/>
    <property type="project" value="TreeGrafter"/>
</dbReference>
<dbReference type="Gene3D" id="3.50.50.60">
    <property type="entry name" value="FAD/NAD(P)-binding domain"/>
    <property type="match status" value="2"/>
</dbReference>
<dbReference type="EMBL" id="SLZR01000007">
    <property type="protein sequence ID" value="TCS41158.1"/>
    <property type="molecule type" value="Genomic_DNA"/>
</dbReference>
<evidence type="ECO:0000256" key="6">
    <source>
        <dbReference type="PIRSR" id="PIRSR000350-4"/>
    </source>
</evidence>
<dbReference type="InterPro" id="IPR016156">
    <property type="entry name" value="FAD/NAD-linked_Rdtase_dimer_sf"/>
</dbReference>
<dbReference type="InterPro" id="IPR004099">
    <property type="entry name" value="Pyr_nucl-diS_OxRdtase_dimer"/>
</dbReference>
<dbReference type="InterPro" id="IPR023753">
    <property type="entry name" value="FAD/NAD-binding_dom"/>
</dbReference>
<dbReference type="AlphaFoldDB" id="A0A4R3I639"/>
<dbReference type="GO" id="GO:0003955">
    <property type="term" value="F:NAD(P)H dehydrogenase (quinone) activity"/>
    <property type="evidence" value="ECO:0007669"/>
    <property type="project" value="TreeGrafter"/>
</dbReference>
<feature type="binding site" evidence="5">
    <location>
        <position position="204"/>
    </location>
    <ligand>
        <name>NAD(+)</name>
        <dbReference type="ChEBI" id="CHEBI:57540"/>
    </ligand>
</feature>
<feature type="binding site" evidence="5">
    <location>
        <position position="265"/>
    </location>
    <ligand>
        <name>NAD(+)</name>
        <dbReference type="ChEBI" id="CHEBI:57540"/>
    </ligand>
</feature>
<gene>
    <name evidence="9" type="ORF">BCF53_107173</name>
</gene>
<dbReference type="PIRSF" id="PIRSF000350">
    <property type="entry name" value="Mercury_reductase_MerA"/>
    <property type="match status" value="1"/>
</dbReference>
<feature type="domain" description="Pyridine nucleotide-disulphide oxidoreductase dimerisation" evidence="7">
    <location>
        <begin position="349"/>
        <end position="450"/>
    </location>
</feature>
<dbReference type="NCBIfam" id="NF004939">
    <property type="entry name" value="PRK06292.1-1"/>
    <property type="match status" value="1"/>
</dbReference>
<evidence type="ECO:0000313" key="9">
    <source>
        <dbReference type="EMBL" id="TCS41158.1"/>
    </source>
</evidence>
<keyword evidence="2" id="KW-0285">Flavoprotein</keyword>
<feature type="disulfide bond" description="Redox-active" evidence="6">
    <location>
        <begin position="41"/>
        <end position="46"/>
    </location>
</feature>
<keyword evidence="3 5" id="KW-0274">FAD</keyword>
<comment type="caution">
    <text evidence="9">The sequence shown here is derived from an EMBL/GenBank/DDBJ whole genome shotgun (WGS) entry which is preliminary data.</text>
</comment>
<protein>
    <submittedName>
        <fullName evidence="9">Dihydrolipoamide dehydrogenase</fullName>
    </submittedName>
</protein>
<dbReference type="OrthoDB" id="9800167at2"/>
<proteinExistence type="inferred from homology"/>
<evidence type="ECO:0000259" key="7">
    <source>
        <dbReference type="Pfam" id="PF02852"/>
    </source>
</evidence>
<dbReference type="Proteomes" id="UP000295793">
    <property type="component" value="Unassembled WGS sequence"/>
</dbReference>
<evidence type="ECO:0000256" key="2">
    <source>
        <dbReference type="ARBA" id="ARBA00022630"/>
    </source>
</evidence>
<evidence type="ECO:0000256" key="4">
    <source>
        <dbReference type="PIRSR" id="PIRSR000350-2"/>
    </source>
</evidence>
<dbReference type="PANTHER" id="PTHR43014:SF4">
    <property type="entry name" value="PYRIDINE NUCLEOTIDE-DISULFIDE OXIDOREDUCTASE RCLA-RELATED"/>
    <property type="match status" value="1"/>
</dbReference>